<dbReference type="InterPro" id="IPR042095">
    <property type="entry name" value="SUMF_sf"/>
</dbReference>
<keyword evidence="3" id="KW-1185">Reference proteome</keyword>
<dbReference type="PANTHER" id="PTHR23150:SF19">
    <property type="entry name" value="FORMYLGLYCINE-GENERATING ENZYME"/>
    <property type="match status" value="1"/>
</dbReference>
<dbReference type="HOGENOM" id="CLU_1473730_0_0_6"/>
<dbReference type="PANTHER" id="PTHR23150">
    <property type="entry name" value="SULFATASE MODIFYING FACTOR 1, 2"/>
    <property type="match status" value="1"/>
</dbReference>
<dbReference type="Pfam" id="PF03781">
    <property type="entry name" value="FGE-sulfatase"/>
    <property type="match status" value="1"/>
</dbReference>
<dbReference type="eggNOG" id="COG1262">
    <property type="taxonomic scope" value="Bacteria"/>
</dbReference>
<organism evidence="2 3">
    <name type="scientific">Nitrosococcus halophilus (strain Nc4)</name>
    <dbReference type="NCBI Taxonomy" id="472759"/>
    <lineage>
        <taxon>Bacteria</taxon>
        <taxon>Pseudomonadati</taxon>
        <taxon>Pseudomonadota</taxon>
        <taxon>Gammaproteobacteria</taxon>
        <taxon>Chromatiales</taxon>
        <taxon>Chromatiaceae</taxon>
        <taxon>Nitrosococcus</taxon>
    </lineage>
</organism>
<protein>
    <recommendedName>
        <fullName evidence="1">Sulfatase-modifying factor enzyme-like domain-containing protein</fullName>
    </recommendedName>
</protein>
<dbReference type="Proteomes" id="UP000001844">
    <property type="component" value="Chromosome"/>
</dbReference>
<reference evidence="3" key="1">
    <citation type="submission" date="2010-04" db="EMBL/GenBank/DDBJ databases">
        <title>Complete genome sequence of Nitrosococcus halophilus Nc4, a salt-adapted, aerobic obligate ammonia-oxidizing sulfur purple bacterium.</title>
        <authorList>
            <consortium name="US DOE Joint Genome Institute"/>
            <person name="Campbell M.A."/>
            <person name="Malfatti S.A."/>
            <person name="Chain P.S.G."/>
            <person name="Heidelberg J.F."/>
            <person name="Ward B.B."/>
            <person name="Klotz M.G."/>
        </authorList>
    </citation>
    <scope>NUCLEOTIDE SEQUENCE [LARGE SCALE GENOMIC DNA]</scope>
    <source>
        <strain evidence="3">Nc4</strain>
    </source>
</reference>
<name>D5BV91_NITHN</name>
<dbReference type="KEGG" id="nhl:Nhal_2353"/>
<dbReference type="Gene3D" id="3.90.1580.10">
    <property type="entry name" value="paralog of FGE (formylglycine-generating enzyme)"/>
    <property type="match status" value="1"/>
</dbReference>
<accession>D5BV91</accession>
<dbReference type="InterPro" id="IPR051043">
    <property type="entry name" value="Sulfatase_Mod_Factor_Kinase"/>
</dbReference>
<gene>
    <name evidence="2" type="ordered locus">Nhal_2353</name>
</gene>
<dbReference type="EMBL" id="CP001798">
    <property type="protein sequence ID" value="ADE15441.1"/>
    <property type="molecule type" value="Genomic_DNA"/>
</dbReference>
<dbReference type="OrthoDB" id="9768004at2"/>
<feature type="domain" description="Sulfatase-modifying factor enzyme-like" evidence="1">
    <location>
        <begin position="54"/>
        <end position="170"/>
    </location>
</feature>
<dbReference type="InterPro" id="IPR005532">
    <property type="entry name" value="SUMF_dom"/>
</dbReference>
<dbReference type="AlphaFoldDB" id="D5BV91"/>
<dbReference type="InterPro" id="IPR016187">
    <property type="entry name" value="CTDL_fold"/>
</dbReference>
<dbReference type="SUPFAM" id="SSF56436">
    <property type="entry name" value="C-type lectin-like"/>
    <property type="match status" value="1"/>
</dbReference>
<evidence type="ECO:0000259" key="1">
    <source>
        <dbReference type="Pfam" id="PF03781"/>
    </source>
</evidence>
<sequence length="183" mass="20393">MWKVFLSSTARDLADYRQAVYEAIHRLDGFHCVRMEDFGARDTVADTFCREKVAKGKEGQAYPWGNEPDSNKANYIDTGIGATSPVGCFPGGASPYGCEEMSGNVWEWTRSLKGDYPYPEEGKERQKREDLRARVLRGGAFNSGAKLVRCAYRFPNAPVVLALFIGFRVVVSPFSLTDESSDL</sequence>
<dbReference type="RefSeq" id="WP_013033303.1">
    <property type="nucleotide sequence ID" value="NC_013960.1"/>
</dbReference>
<evidence type="ECO:0000313" key="2">
    <source>
        <dbReference type="EMBL" id="ADE15441.1"/>
    </source>
</evidence>
<evidence type="ECO:0000313" key="3">
    <source>
        <dbReference type="Proteomes" id="UP000001844"/>
    </source>
</evidence>
<dbReference type="GO" id="GO:0120147">
    <property type="term" value="F:formylglycine-generating oxidase activity"/>
    <property type="evidence" value="ECO:0007669"/>
    <property type="project" value="TreeGrafter"/>
</dbReference>
<dbReference type="STRING" id="472759.Nhal_2353"/>
<proteinExistence type="predicted"/>